<accession>A0A2S9V9Z8</accession>
<evidence type="ECO:0000313" key="2">
    <source>
        <dbReference type="Proteomes" id="UP000238949"/>
    </source>
</evidence>
<dbReference type="EMBL" id="PVNP01000126">
    <property type="protein sequence ID" value="PRO73297.1"/>
    <property type="molecule type" value="Genomic_DNA"/>
</dbReference>
<dbReference type="RefSeq" id="WP_105934839.1">
    <property type="nucleotide sequence ID" value="NZ_PVNP01000126.1"/>
</dbReference>
<sequence>MESLNKKLALLLWAQTEQGEDDVALFHGTLVFENEKYIFKRSEPPHPTIQDNWLHRIQPASPELAEVLGDAEFTLSLTVGSCEESDSVFSNFGLKWPQ</sequence>
<comment type="caution">
    <text evidence="1">The sequence shown here is derived from an EMBL/GenBank/DDBJ whole genome shotgun (WGS) entry which is preliminary data.</text>
</comment>
<dbReference type="OrthoDB" id="6392511at2"/>
<keyword evidence="2" id="KW-1185">Reference proteome</keyword>
<gene>
    <name evidence="1" type="ORF">C6Y40_12250</name>
</gene>
<dbReference type="AlphaFoldDB" id="A0A2S9V9Z8"/>
<protein>
    <submittedName>
        <fullName evidence="1">Uncharacterized protein</fullName>
    </submittedName>
</protein>
<reference evidence="2" key="1">
    <citation type="journal article" date="2020" name="Int. J. Syst. Evol. Microbiol.">
        <title>Alteromonas alba sp. nov., a marine bacterium isolated from the seawater of the West Pacific Ocean.</title>
        <authorList>
            <person name="Sun C."/>
            <person name="Wu Y.-H."/>
            <person name="Xamxidin M."/>
            <person name="Cheng H."/>
            <person name="Xu X.-W."/>
        </authorList>
    </citation>
    <scope>NUCLEOTIDE SEQUENCE [LARGE SCALE GENOMIC DNA]</scope>
    <source>
        <strain evidence="2">190</strain>
    </source>
</reference>
<organism evidence="1 2">
    <name type="scientific">Alteromonas alba</name>
    <dbReference type="NCBI Taxonomy" id="2079529"/>
    <lineage>
        <taxon>Bacteria</taxon>
        <taxon>Pseudomonadati</taxon>
        <taxon>Pseudomonadota</taxon>
        <taxon>Gammaproteobacteria</taxon>
        <taxon>Alteromonadales</taxon>
        <taxon>Alteromonadaceae</taxon>
        <taxon>Alteromonas/Salinimonas group</taxon>
        <taxon>Alteromonas</taxon>
    </lineage>
</organism>
<name>A0A2S9V9Z8_9ALTE</name>
<dbReference type="Proteomes" id="UP000238949">
    <property type="component" value="Unassembled WGS sequence"/>
</dbReference>
<evidence type="ECO:0000313" key="1">
    <source>
        <dbReference type="EMBL" id="PRO73297.1"/>
    </source>
</evidence>
<proteinExistence type="predicted"/>